<dbReference type="InterPro" id="IPR004358">
    <property type="entry name" value="Sig_transdc_His_kin-like_C"/>
</dbReference>
<dbReference type="EC" id="2.7.13.3" evidence="2"/>
<evidence type="ECO:0000256" key="4">
    <source>
        <dbReference type="ARBA" id="ARBA00022679"/>
    </source>
</evidence>
<dbReference type="GO" id="GO:0005524">
    <property type="term" value="F:ATP binding"/>
    <property type="evidence" value="ECO:0007669"/>
    <property type="project" value="UniProtKB-KW"/>
</dbReference>
<reference evidence="10 11" key="1">
    <citation type="submission" date="2017-07" db="EMBL/GenBank/DDBJ databases">
        <title>Genome Sequence of Sulfitobacter pseudonitzschiae Strain SMR1 Isolated from a culture of the Diatom Skeletonema marinoi.</title>
        <authorList>
            <person name="Topel M."/>
            <person name="Pinder M.I.M."/>
            <person name="Johansson O.N."/>
            <person name="Kourtchenko O."/>
            <person name="Godhe A."/>
            <person name="Clarke A.K."/>
        </authorList>
    </citation>
    <scope>NUCLEOTIDE SEQUENCE [LARGE SCALE GENOMIC DNA]</scope>
    <source>
        <strain evidence="10 11">SMR1</strain>
    </source>
</reference>
<dbReference type="RefSeq" id="WP_089419830.1">
    <property type="nucleotide sequence ID" value="NZ_CP022415.1"/>
</dbReference>
<proteinExistence type="predicted"/>
<keyword evidence="5" id="KW-0547">Nucleotide-binding</keyword>
<dbReference type="Gene3D" id="3.30.450.40">
    <property type="match status" value="1"/>
</dbReference>
<dbReference type="GO" id="GO:0000156">
    <property type="term" value="F:phosphorelay response regulator activity"/>
    <property type="evidence" value="ECO:0007669"/>
    <property type="project" value="TreeGrafter"/>
</dbReference>
<dbReference type="InterPro" id="IPR003594">
    <property type="entry name" value="HATPase_dom"/>
</dbReference>
<evidence type="ECO:0000313" key="10">
    <source>
        <dbReference type="EMBL" id="ASM71840.1"/>
    </source>
</evidence>
<keyword evidence="11" id="KW-1185">Reference proteome</keyword>
<organism evidence="10 11">
    <name type="scientific">Pseudosulfitobacter pseudonitzschiae</name>
    <dbReference type="NCBI Taxonomy" id="1402135"/>
    <lineage>
        <taxon>Bacteria</taxon>
        <taxon>Pseudomonadati</taxon>
        <taxon>Pseudomonadota</taxon>
        <taxon>Alphaproteobacteria</taxon>
        <taxon>Rhodobacterales</taxon>
        <taxon>Roseobacteraceae</taxon>
        <taxon>Pseudosulfitobacter</taxon>
    </lineage>
</organism>
<dbReference type="SUPFAM" id="SSF47384">
    <property type="entry name" value="Homodimeric domain of signal transducing histidine kinase"/>
    <property type="match status" value="1"/>
</dbReference>
<dbReference type="InterPro" id="IPR003018">
    <property type="entry name" value="GAF"/>
</dbReference>
<evidence type="ECO:0000256" key="5">
    <source>
        <dbReference type="ARBA" id="ARBA00022741"/>
    </source>
</evidence>
<evidence type="ECO:0000256" key="7">
    <source>
        <dbReference type="ARBA" id="ARBA00022840"/>
    </source>
</evidence>
<dbReference type="PROSITE" id="PS50109">
    <property type="entry name" value="HIS_KIN"/>
    <property type="match status" value="1"/>
</dbReference>
<comment type="catalytic activity">
    <reaction evidence="1">
        <text>ATP + protein L-histidine = ADP + protein N-phospho-L-histidine.</text>
        <dbReference type="EC" id="2.7.13.3"/>
    </reaction>
</comment>
<dbReference type="PANTHER" id="PTHR42878">
    <property type="entry name" value="TWO-COMPONENT HISTIDINE KINASE"/>
    <property type="match status" value="1"/>
</dbReference>
<evidence type="ECO:0000256" key="6">
    <source>
        <dbReference type="ARBA" id="ARBA00022777"/>
    </source>
</evidence>
<dbReference type="PANTHER" id="PTHR42878:SF7">
    <property type="entry name" value="SENSOR HISTIDINE KINASE GLRK"/>
    <property type="match status" value="1"/>
</dbReference>
<dbReference type="OrthoDB" id="9795133at2"/>
<evidence type="ECO:0000256" key="3">
    <source>
        <dbReference type="ARBA" id="ARBA00022553"/>
    </source>
</evidence>
<dbReference type="InterPro" id="IPR029016">
    <property type="entry name" value="GAF-like_dom_sf"/>
</dbReference>
<dbReference type="Pfam" id="PF00512">
    <property type="entry name" value="HisKA"/>
    <property type="match status" value="1"/>
</dbReference>
<dbReference type="SUPFAM" id="SSF55781">
    <property type="entry name" value="GAF domain-like"/>
    <property type="match status" value="1"/>
</dbReference>
<dbReference type="Gene3D" id="1.10.287.130">
    <property type="match status" value="1"/>
</dbReference>
<dbReference type="PRINTS" id="PR00344">
    <property type="entry name" value="BCTRLSENSOR"/>
</dbReference>
<dbReference type="InterPro" id="IPR003661">
    <property type="entry name" value="HisK_dim/P_dom"/>
</dbReference>
<dbReference type="AlphaFoldDB" id="A0A221JYY0"/>
<dbReference type="SMART" id="SM00388">
    <property type="entry name" value="HisKA"/>
    <property type="match status" value="1"/>
</dbReference>
<evidence type="ECO:0000256" key="1">
    <source>
        <dbReference type="ARBA" id="ARBA00000085"/>
    </source>
</evidence>
<name>A0A221JYY0_9RHOB</name>
<dbReference type="Proteomes" id="UP000199754">
    <property type="component" value="Chromosome"/>
</dbReference>
<evidence type="ECO:0000256" key="2">
    <source>
        <dbReference type="ARBA" id="ARBA00012438"/>
    </source>
</evidence>
<dbReference type="GO" id="GO:0007234">
    <property type="term" value="P:osmosensory signaling via phosphorelay pathway"/>
    <property type="evidence" value="ECO:0007669"/>
    <property type="project" value="TreeGrafter"/>
</dbReference>
<dbReference type="CDD" id="cd00075">
    <property type="entry name" value="HATPase"/>
    <property type="match status" value="1"/>
</dbReference>
<evidence type="ECO:0000256" key="8">
    <source>
        <dbReference type="ARBA" id="ARBA00023012"/>
    </source>
</evidence>
<dbReference type="Pfam" id="PF01590">
    <property type="entry name" value="GAF"/>
    <property type="match status" value="1"/>
</dbReference>
<dbReference type="GO" id="GO:0000155">
    <property type="term" value="F:phosphorelay sensor kinase activity"/>
    <property type="evidence" value="ECO:0007669"/>
    <property type="project" value="InterPro"/>
</dbReference>
<keyword evidence="3" id="KW-0597">Phosphoprotein</keyword>
<protein>
    <recommendedName>
        <fullName evidence="2">histidine kinase</fullName>
        <ecNumber evidence="2">2.7.13.3</ecNumber>
    </recommendedName>
</protein>
<dbReference type="InterPro" id="IPR036097">
    <property type="entry name" value="HisK_dim/P_sf"/>
</dbReference>
<keyword evidence="4 10" id="KW-0808">Transferase</keyword>
<keyword evidence="8" id="KW-0902">Two-component regulatory system</keyword>
<evidence type="ECO:0000313" key="11">
    <source>
        <dbReference type="Proteomes" id="UP000199754"/>
    </source>
</evidence>
<dbReference type="InterPro" id="IPR005467">
    <property type="entry name" value="His_kinase_dom"/>
</dbReference>
<dbReference type="EMBL" id="CP022415">
    <property type="protein sequence ID" value="ASM71840.1"/>
    <property type="molecule type" value="Genomic_DNA"/>
</dbReference>
<dbReference type="SMART" id="SM00065">
    <property type="entry name" value="GAF"/>
    <property type="match status" value="1"/>
</dbReference>
<keyword evidence="7" id="KW-0067">ATP-binding</keyword>
<dbReference type="KEGG" id="spse:SULPSESMR1_01014"/>
<gene>
    <name evidence="10" type="primary">bphP</name>
    <name evidence="10" type="ORF">SULPSESMR1_01014</name>
</gene>
<dbReference type="InterPro" id="IPR036890">
    <property type="entry name" value="HATPase_C_sf"/>
</dbReference>
<dbReference type="GO" id="GO:0030295">
    <property type="term" value="F:protein kinase activator activity"/>
    <property type="evidence" value="ECO:0007669"/>
    <property type="project" value="TreeGrafter"/>
</dbReference>
<keyword evidence="6" id="KW-0418">Kinase</keyword>
<dbReference type="SUPFAM" id="SSF55874">
    <property type="entry name" value="ATPase domain of HSP90 chaperone/DNA topoisomerase II/histidine kinase"/>
    <property type="match status" value="1"/>
</dbReference>
<dbReference type="Pfam" id="PF02518">
    <property type="entry name" value="HATPase_c"/>
    <property type="match status" value="1"/>
</dbReference>
<evidence type="ECO:0000259" key="9">
    <source>
        <dbReference type="PROSITE" id="PS50109"/>
    </source>
</evidence>
<dbReference type="SMART" id="SM00387">
    <property type="entry name" value="HATPase_c"/>
    <property type="match status" value="1"/>
</dbReference>
<dbReference type="CDD" id="cd00082">
    <property type="entry name" value="HisKA"/>
    <property type="match status" value="1"/>
</dbReference>
<feature type="domain" description="Histidine kinase" evidence="9">
    <location>
        <begin position="179"/>
        <end position="390"/>
    </location>
</feature>
<dbReference type="InterPro" id="IPR050351">
    <property type="entry name" value="BphY/WalK/GraS-like"/>
</dbReference>
<sequence>MHDLKDDIDEIGRNTLVPSFLETVSLATGMGFAAVARVTETRWVTCYAVDKISFGLTPGDELDVETILCHKVRQSDMEIVIDDVSSDPAFCKHHPPAQYNIQSYVSIPIRRNDGTFFGTLCAIDTEPRNVKDENLLAMFRLFAKMIGESLETNDTPQECENAVRDERQLTNLQQEFISILAHDLRNPVSALGAGLRMFERAVQDERTLQIVSLMTASLGRMTNLIENLLDQARQRQTGGIIINRDALEPLEPVIEQIVLEMKAISPDHVIECDIDLPQNVDCDRDRIAQMLSNLLGNAITHGAQGRPIRIVAKTDDGFFQLSVTNEGAMIPPEQIADLFLPFHQRATNAAHNGLGLGLYIASEIAKAHGGTLDVTSDVDRTEFSFRMPLA</sequence>
<accession>A0A221JYY0</accession>
<dbReference type="Gene3D" id="3.30.565.10">
    <property type="entry name" value="Histidine kinase-like ATPase, C-terminal domain"/>
    <property type="match status" value="1"/>
</dbReference>